<dbReference type="PANTHER" id="PTHR43047">
    <property type="entry name" value="TWO-COMPONENT HISTIDINE PROTEIN KINASE"/>
    <property type="match status" value="1"/>
</dbReference>
<dbReference type="InterPro" id="IPR036890">
    <property type="entry name" value="HATPase_C_sf"/>
</dbReference>
<sequence>MGELLSQPDLRQQLGEILQEELRHFMGQVTAELRALHATELSKFSSQLVDAVALLKQPPKRKFHTMPLARHTAKAVEPEPATAATASTCLELEMAREIPVGRCESCLPSPSLLPFVTHELKSPLNGLAGYARTLAETDTARQKEFRLLSQAAQGALDSATNLTDLWNYARQEVGDLVRNPVSLEDLNRMTREQLERSMNSKGKPLLEGVALTMEVEGSLAMEGDLVALSCLQYHLLFNAVKFTPGGEVALAWRPAEGAVCLTVKDTGIGMANAEPMFEAFVVEDASAARKIKGIGLGLAVVREIARLHSAQIRVASAKSAGCTIQVRFPA</sequence>
<keyword evidence="8" id="KW-1185">Reference proteome</keyword>
<proteinExistence type="predicted"/>
<keyword evidence="5" id="KW-0418">Kinase</keyword>
<reference evidence="7" key="1">
    <citation type="submission" date="2023-08" db="EMBL/GenBank/DDBJ databases">
        <authorList>
            <person name="Chen Y."/>
            <person name="Shah S."/>
            <person name="Dougan E. K."/>
            <person name="Thang M."/>
            <person name="Chan C."/>
        </authorList>
    </citation>
    <scope>NUCLEOTIDE SEQUENCE</scope>
</reference>
<dbReference type="PANTHER" id="PTHR43047:SF72">
    <property type="entry name" value="OSMOSENSING HISTIDINE PROTEIN KINASE SLN1"/>
    <property type="match status" value="1"/>
</dbReference>
<dbReference type="PROSITE" id="PS50109">
    <property type="entry name" value="HIS_KIN"/>
    <property type="match status" value="1"/>
</dbReference>
<evidence type="ECO:0000256" key="4">
    <source>
        <dbReference type="ARBA" id="ARBA00022679"/>
    </source>
</evidence>
<dbReference type="EMBL" id="CAUJNA010003822">
    <property type="protein sequence ID" value="CAJ1410516.1"/>
    <property type="molecule type" value="Genomic_DNA"/>
</dbReference>
<dbReference type="PRINTS" id="PR00344">
    <property type="entry name" value="BCTRLSENSOR"/>
</dbReference>
<dbReference type="InterPro" id="IPR003594">
    <property type="entry name" value="HATPase_dom"/>
</dbReference>
<dbReference type="InterPro" id="IPR005467">
    <property type="entry name" value="His_kinase_dom"/>
</dbReference>
<evidence type="ECO:0000256" key="3">
    <source>
        <dbReference type="ARBA" id="ARBA00022553"/>
    </source>
</evidence>
<dbReference type="AlphaFoldDB" id="A0AA36JRL7"/>
<dbReference type="InterPro" id="IPR036097">
    <property type="entry name" value="HisK_dim/P_sf"/>
</dbReference>
<dbReference type="GO" id="GO:0009927">
    <property type="term" value="F:histidine phosphotransfer kinase activity"/>
    <property type="evidence" value="ECO:0007669"/>
    <property type="project" value="TreeGrafter"/>
</dbReference>
<organism evidence="7 8">
    <name type="scientific">Effrenium voratum</name>
    <dbReference type="NCBI Taxonomy" id="2562239"/>
    <lineage>
        <taxon>Eukaryota</taxon>
        <taxon>Sar</taxon>
        <taxon>Alveolata</taxon>
        <taxon>Dinophyceae</taxon>
        <taxon>Suessiales</taxon>
        <taxon>Symbiodiniaceae</taxon>
        <taxon>Effrenium</taxon>
    </lineage>
</organism>
<name>A0AA36JRL7_9DINO</name>
<keyword evidence="3" id="KW-0597">Phosphoprotein</keyword>
<dbReference type="SMART" id="SM00387">
    <property type="entry name" value="HATPase_c"/>
    <property type="match status" value="1"/>
</dbReference>
<dbReference type="SUPFAM" id="SSF47384">
    <property type="entry name" value="Homodimeric domain of signal transducing histidine kinase"/>
    <property type="match status" value="1"/>
</dbReference>
<dbReference type="Proteomes" id="UP001178507">
    <property type="component" value="Unassembled WGS sequence"/>
</dbReference>
<dbReference type="EC" id="2.7.13.3" evidence="2"/>
<gene>
    <name evidence="7" type="ORF">EVOR1521_LOCUS31327</name>
</gene>
<accession>A0AA36JRL7</accession>
<evidence type="ECO:0000256" key="5">
    <source>
        <dbReference type="ARBA" id="ARBA00022777"/>
    </source>
</evidence>
<protein>
    <recommendedName>
        <fullName evidence="2">histidine kinase</fullName>
        <ecNumber evidence="2">2.7.13.3</ecNumber>
    </recommendedName>
</protein>
<comment type="caution">
    <text evidence="7">The sequence shown here is derived from an EMBL/GenBank/DDBJ whole genome shotgun (WGS) entry which is preliminary data.</text>
</comment>
<dbReference type="GO" id="GO:0005886">
    <property type="term" value="C:plasma membrane"/>
    <property type="evidence" value="ECO:0007669"/>
    <property type="project" value="TreeGrafter"/>
</dbReference>
<dbReference type="Gene3D" id="3.30.565.10">
    <property type="entry name" value="Histidine kinase-like ATPase, C-terminal domain"/>
    <property type="match status" value="1"/>
</dbReference>
<evidence type="ECO:0000313" key="8">
    <source>
        <dbReference type="Proteomes" id="UP001178507"/>
    </source>
</evidence>
<dbReference type="GO" id="GO:0000155">
    <property type="term" value="F:phosphorelay sensor kinase activity"/>
    <property type="evidence" value="ECO:0007669"/>
    <property type="project" value="InterPro"/>
</dbReference>
<comment type="catalytic activity">
    <reaction evidence="1">
        <text>ATP + protein L-histidine = ADP + protein N-phospho-L-histidine.</text>
        <dbReference type="EC" id="2.7.13.3"/>
    </reaction>
</comment>
<feature type="domain" description="Histidine kinase" evidence="6">
    <location>
        <begin position="115"/>
        <end position="330"/>
    </location>
</feature>
<dbReference type="SUPFAM" id="SSF55874">
    <property type="entry name" value="ATPase domain of HSP90 chaperone/DNA topoisomerase II/histidine kinase"/>
    <property type="match status" value="1"/>
</dbReference>
<dbReference type="InterPro" id="IPR003661">
    <property type="entry name" value="HisK_dim/P_dom"/>
</dbReference>
<dbReference type="CDD" id="cd00082">
    <property type="entry name" value="HisKA"/>
    <property type="match status" value="1"/>
</dbReference>
<evidence type="ECO:0000259" key="6">
    <source>
        <dbReference type="PROSITE" id="PS50109"/>
    </source>
</evidence>
<evidence type="ECO:0000256" key="2">
    <source>
        <dbReference type="ARBA" id="ARBA00012438"/>
    </source>
</evidence>
<evidence type="ECO:0000256" key="1">
    <source>
        <dbReference type="ARBA" id="ARBA00000085"/>
    </source>
</evidence>
<dbReference type="Pfam" id="PF02518">
    <property type="entry name" value="HATPase_c"/>
    <property type="match status" value="1"/>
</dbReference>
<keyword evidence="4" id="KW-0808">Transferase</keyword>
<dbReference type="InterPro" id="IPR004358">
    <property type="entry name" value="Sig_transdc_His_kin-like_C"/>
</dbReference>
<evidence type="ECO:0000313" key="7">
    <source>
        <dbReference type="EMBL" id="CAJ1410516.1"/>
    </source>
</evidence>